<dbReference type="Pfam" id="PF11319">
    <property type="entry name" value="VasI"/>
    <property type="match status" value="1"/>
</dbReference>
<evidence type="ECO:0000313" key="2">
    <source>
        <dbReference type="Proteomes" id="UP000199074"/>
    </source>
</evidence>
<dbReference type="EMBL" id="FPCK01000001">
    <property type="protein sequence ID" value="SFV33256.1"/>
    <property type="molecule type" value="Genomic_DNA"/>
</dbReference>
<dbReference type="STRING" id="429728.SAMN05216456_1935"/>
<gene>
    <name evidence="1" type="ORF">SAMN05216456_1935</name>
</gene>
<dbReference type="AlphaFoldDB" id="A0A1I7NFD8"/>
<organism evidence="1 2">
    <name type="scientific">Devosia crocina</name>
    <dbReference type="NCBI Taxonomy" id="429728"/>
    <lineage>
        <taxon>Bacteria</taxon>
        <taxon>Pseudomonadati</taxon>
        <taxon>Pseudomonadota</taxon>
        <taxon>Alphaproteobacteria</taxon>
        <taxon>Hyphomicrobiales</taxon>
        <taxon>Devosiaceae</taxon>
        <taxon>Devosia</taxon>
    </lineage>
</organism>
<reference evidence="1 2" key="1">
    <citation type="submission" date="2016-10" db="EMBL/GenBank/DDBJ databases">
        <authorList>
            <person name="de Groot N.N."/>
        </authorList>
    </citation>
    <scope>NUCLEOTIDE SEQUENCE [LARGE SCALE GENOMIC DNA]</scope>
    <source>
        <strain evidence="1 2">IPL20</strain>
    </source>
</reference>
<dbReference type="OrthoDB" id="7831428at2"/>
<accession>A0A1I7NFD8</accession>
<protein>
    <submittedName>
        <fullName evidence="1">Type VI secretion system protein VasI</fullName>
    </submittedName>
</protein>
<proteinExistence type="predicted"/>
<keyword evidence="2" id="KW-1185">Reference proteome</keyword>
<dbReference type="Proteomes" id="UP000199074">
    <property type="component" value="Unassembled WGS sequence"/>
</dbReference>
<dbReference type="InterPro" id="IPR017738">
    <property type="entry name" value="T6SS-assoc_VCA0118"/>
</dbReference>
<sequence>MSLFGPRSCAVHSKRHLLRCVYIASAVAMTAPTSAQPIDTARACTLEREPLTRLACYDSIYMPAKVSEPSVNNAWSHRTSTSPIDDSKEVQLTVKSSEPVSGRYRDHDRASLILRCQENTTAAVIYFGGAFVADSGDYGRITYRIDRQPATERTWVASTSNQHLGLWSGGASIPFIKSLFGGQKMIVRATPFNENPIVLEFDISGVEAAVEELRATCAW</sequence>
<evidence type="ECO:0000313" key="1">
    <source>
        <dbReference type="EMBL" id="SFV33256.1"/>
    </source>
</evidence>
<name>A0A1I7NFD8_9HYPH</name>